<proteinExistence type="inferred from homology"/>
<dbReference type="Pfam" id="PF07106">
    <property type="entry name" value="WHD_TBPIP"/>
    <property type="match status" value="1"/>
</dbReference>
<evidence type="ECO:0000313" key="12">
    <source>
        <dbReference type="Proteomes" id="UP000604046"/>
    </source>
</evidence>
<dbReference type="EMBL" id="CAJNDS010002305">
    <property type="protein sequence ID" value="CAE7423177.1"/>
    <property type="molecule type" value="Genomic_DNA"/>
</dbReference>
<comment type="similarity">
    <text evidence="2">Belongs to the HOP2 family.</text>
</comment>
<dbReference type="AlphaFoldDB" id="A0A812R5J6"/>
<protein>
    <recommendedName>
        <fullName evidence="3">Homologous-pairing protein 2 homolog</fullName>
    </recommendedName>
</protein>
<dbReference type="GO" id="GO:0000794">
    <property type="term" value="C:condensed nuclear chromosome"/>
    <property type="evidence" value="ECO:0007669"/>
    <property type="project" value="TreeGrafter"/>
</dbReference>
<evidence type="ECO:0000256" key="7">
    <source>
        <dbReference type="ARBA" id="ARBA00023254"/>
    </source>
</evidence>
<dbReference type="GO" id="GO:0120231">
    <property type="term" value="C:DNA recombinase auxiliary factor complex"/>
    <property type="evidence" value="ECO:0007669"/>
    <property type="project" value="TreeGrafter"/>
</dbReference>
<evidence type="ECO:0000256" key="1">
    <source>
        <dbReference type="ARBA" id="ARBA00004123"/>
    </source>
</evidence>
<dbReference type="InterPro" id="IPR010776">
    <property type="entry name" value="Hop2_WH_dom"/>
</dbReference>
<feature type="domain" description="Leucine zipper with capping helix" evidence="10">
    <location>
        <begin position="142"/>
        <end position="194"/>
    </location>
</feature>
<comment type="caution">
    <text evidence="11">The sequence shown here is derived from an EMBL/GenBank/DDBJ whole genome shotgun (WGS) entry which is preliminary data.</text>
</comment>
<accession>A0A812R5J6</accession>
<keyword evidence="6" id="KW-0539">Nucleus</keyword>
<feature type="domain" description="Homologous-pairing protein 2 winged helix" evidence="9">
    <location>
        <begin position="2"/>
        <end position="60"/>
    </location>
</feature>
<dbReference type="GO" id="GO:0003690">
    <property type="term" value="F:double-stranded DNA binding"/>
    <property type="evidence" value="ECO:0007669"/>
    <property type="project" value="TreeGrafter"/>
</dbReference>
<dbReference type="PANTHER" id="PTHR15938:SF0">
    <property type="entry name" value="HOMOLOGOUS-PAIRING PROTEIN 2 HOMOLOG"/>
    <property type="match status" value="1"/>
</dbReference>
<evidence type="ECO:0000256" key="3">
    <source>
        <dbReference type="ARBA" id="ARBA00016093"/>
    </source>
</evidence>
<dbReference type="GO" id="GO:0000709">
    <property type="term" value="P:meiotic joint molecule formation"/>
    <property type="evidence" value="ECO:0007669"/>
    <property type="project" value="TreeGrafter"/>
</dbReference>
<evidence type="ECO:0000313" key="11">
    <source>
        <dbReference type="EMBL" id="CAE7423177.1"/>
    </source>
</evidence>
<evidence type="ECO:0000256" key="4">
    <source>
        <dbReference type="ARBA" id="ARBA00023054"/>
    </source>
</evidence>
<keyword evidence="4 8" id="KW-0175">Coiled coil</keyword>
<evidence type="ECO:0000256" key="2">
    <source>
        <dbReference type="ARBA" id="ARBA00007922"/>
    </source>
</evidence>
<reference evidence="11" key="1">
    <citation type="submission" date="2021-02" db="EMBL/GenBank/DDBJ databases">
        <authorList>
            <person name="Dougan E. K."/>
            <person name="Rhodes N."/>
            <person name="Thang M."/>
            <person name="Chan C."/>
        </authorList>
    </citation>
    <scope>NUCLEOTIDE SEQUENCE</scope>
</reference>
<name>A0A812R5J6_9DINO</name>
<keyword evidence="7" id="KW-0469">Meiosis</keyword>
<gene>
    <name evidence="11" type="primary">HOP2</name>
    <name evidence="11" type="ORF">SNAT2548_LOCUS23014</name>
</gene>
<keyword evidence="12" id="KW-1185">Reference proteome</keyword>
<evidence type="ECO:0000256" key="6">
    <source>
        <dbReference type="ARBA" id="ARBA00023242"/>
    </source>
</evidence>
<comment type="subcellular location">
    <subcellularLocation>
        <location evidence="1">Nucleus</location>
    </subcellularLocation>
</comment>
<dbReference type="Proteomes" id="UP000604046">
    <property type="component" value="Unassembled WGS sequence"/>
</dbReference>
<organism evidence="11 12">
    <name type="scientific">Symbiodinium natans</name>
    <dbReference type="NCBI Taxonomy" id="878477"/>
    <lineage>
        <taxon>Eukaryota</taxon>
        <taxon>Sar</taxon>
        <taxon>Alveolata</taxon>
        <taxon>Dinophyceae</taxon>
        <taxon>Suessiales</taxon>
        <taxon>Symbiodiniaceae</taxon>
        <taxon>Symbiodinium</taxon>
    </lineage>
</organism>
<dbReference type="InterPro" id="IPR040661">
    <property type="entry name" value="LZ3wCH"/>
</dbReference>
<keyword evidence="5" id="KW-0233">DNA recombination</keyword>
<dbReference type="InterPro" id="IPR036388">
    <property type="entry name" value="WH-like_DNA-bd_sf"/>
</dbReference>
<evidence type="ECO:0000256" key="5">
    <source>
        <dbReference type="ARBA" id="ARBA00023172"/>
    </source>
</evidence>
<evidence type="ECO:0000259" key="9">
    <source>
        <dbReference type="Pfam" id="PF07106"/>
    </source>
</evidence>
<dbReference type="GO" id="GO:0010774">
    <property type="term" value="P:meiotic strand invasion involved in reciprocal meiotic recombination"/>
    <property type="evidence" value="ECO:0007669"/>
    <property type="project" value="TreeGrafter"/>
</dbReference>
<dbReference type="Gene3D" id="1.10.10.10">
    <property type="entry name" value="Winged helix-like DNA-binding domain superfamily/Winged helix DNA-binding domain"/>
    <property type="match status" value="1"/>
</dbReference>
<sequence length="202" mass="21885">METKVLEYMRQQNRPFNAQNVFDNLHGAVPKGSVQTIMDALCAAGKLVLKEYGKIKVYLAAQTAPTADGDEELAATVQQAAAQKKDIQGQVDDVRKSLSQLESKHAAAREAKAAAEEVAKLESKAAALRAASGEEAVDEREVVAVEEALKKAAGTWRKRKRLCVDALKTLGEGIGAKLQQLCERYGVDTDEDCGHVMPKEFS</sequence>
<dbReference type="GO" id="GO:0007129">
    <property type="term" value="P:homologous chromosome pairing at meiosis"/>
    <property type="evidence" value="ECO:0007669"/>
    <property type="project" value="TreeGrafter"/>
</dbReference>
<dbReference type="Pfam" id="PF18517">
    <property type="entry name" value="LZ3wCH"/>
    <property type="match status" value="1"/>
</dbReference>
<evidence type="ECO:0000256" key="8">
    <source>
        <dbReference type="SAM" id="Coils"/>
    </source>
</evidence>
<feature type="coiled-coil region" evidence="8">
    <location>
        <begin position="84"/>
        <end position="131"/>
    </location>
</feature>
<dbReference type="PANTHER" id="PTHR15938">
    <property type="entry name" value="TBP-1 INTERACTING PROTEIN"/>
    <property type="match status" value="1"/>
</dbReference>
<evidence type="ECO:0000259" key="10">
    <source>
        <dbReference type="Pfam" id="PF18517"/>
    </source>
</evidence>
<dbReference type="OrthoDB" id="272266at2759"/>
<dbReference type="GO" id="GO:0120230">
    <property type="term" value="F:recombinase activator activity"/>
    <property type="evidence" value="ECO:0007669"/>
    <property type="project" value="TreeGrafter"/>
</dbReference>